<dbReference type="GO" id="GO:0005829">
    <property type="term" value="C:cytosol"/>
    <property type="evidence" value="ECO:0007669"/>
    <property type="project" value="TreeGrafter"/>
</dbReference>
<evidence type="ECO:0000256" key="8">
    <source>
        <dbReference type="ARBA" id="ARBA00023145"/>
    </source>
</evidence>
<keyword evidence="10 13" id="KW-0704">Schiff base</keyword>
<dbReference type="Gene3D" id="3.60.90.10">
    <property type="entry name" value="S-adenosylmethionine decarboxylase"/>
    <property type="match status" value="1"/>
</dbReference>
<reference evidence="18" key="1">
    <citation type="submission" date="2017-10" db="EMBL/GenBank/DDBJ databases">
        <title>Transcriptome Assembly of Sugarcane Aphid Adults.</title>
        <authorList>
            <person name="Scully E.D."/>
            <person name="Palmer N.A."/>
            <person name="Geib S.M."/>
            <person name="Sarath G."/>
            <person name="Sattler S.E."/>
        </authorList>
    </citation>
    <scope>NUCLEOTIDE SEQUENCE</scope>
    <source>
        <tissue evidence="18">Whole body</tissue>
    </source>
</reference>
<dbReference type="EMBL" id="GFXV01000371">
    <property type="protein sequence ID" value="MBW12176.1"/>
    <property type="molecule type" value="Transcribed_RNA"/>
</dbReference>
<dbReference type="InterPro" id="IPR018166">
    <property type="entry name" value="S-AdoMet_deCO2ase_CS"/>
</dbReference>
<evidence type="ECO:0000313" key="18">
    <source>
        <dbReference type="EMBL" id="MBW12176.1"/>
    </source>
</evidence>
<evidence type="ECO:0000256" key="9">
    <source>
        <dbReference type="ARBA" id="ARBA00023239"/>
    </source>
</evidence>
<protein>
    <recommendedName>
        <fullName evidence="13">S-adenosylmethionine decarboxylase proenzyme</fullName>
        <ecNumber evidence="13">4.1.1.50</ecNumber>
    </recommendedName>
</protein>
<dbReference type="Pfam" id="PF01536">
    <property type="entry name" value="SAM_decarbox"/>
    <property type="match status" value="1"/>
</dbReference>
<feature type="active site" description="Proton acceptor; for processing activity" evidence="14">
    <location>
        <position position="245"/>
    </location>
</feature>
<keyword evidence="5 16" id="KW-0068">Autocatalytic cleavage</keyword>
<dbReference type="PANTHER" id="PTHR11570">
    <property type="entry name" value="S-ADENOSYLMETHIONINE DECARBOXYLASE"/>
    <property type="match status" value="1"/>
</dbReference>
<keyword evidence="3 13" id="KW-0949">S-adenosyl-L-methionine</keyword>
<dbReference type="InterPro" id="IPR001985">
    <property type="entry name" value="S-AdoMet_decarboxylase_euk"/>
</dbReference>
<keyword evidence="4 13" id="KW-0210">Decarboxylase</keyword>
<evidence type="ECO:0000256" key="15">
    <source>
        <dbReference type="PIRSR" id="PIRSR001355-3"/>
    </source>
</evidence>
<keyword evidence="11 13" id="KW-0670">Pyruvate</keyword>
<organism evidence="18">
    <name type="scientific">Melanaphis sacchari</name>
    <dbReference type="NCBI Taxonomy" id="742174"/>
    <lineage>
        <taxon>Eukaryota</taxon>
        <taxon>Metazoa</taxon>
        <taxon>Ecdysozoa</taxon>
        <taxon>Arthropoda</taxon>
        <taxon>Hexapoda</taxon>
        <taxon>Insecta</taxon>
        <taxon>Pterygota</taxon>
        <taxon>Neoptera</taxon>
        <taxon>Paraneoptera</taxon>
        <taxon>Hemiptera</taxon>
        <taxon>Sternorrhyncha</taxon>
        <taxon>Aphidomorpha</taxon>
        <taxon>Aphidoidea</taxon>
        <taxon>Aphididae</taxon>
        <taxon>Aphidini</taxon>
        <taxon>Melanaphis</taxon>
    </lineage>
</organism>
<feature type="site" description="Cleavage (non-hydrolytic); by autolysis" evidence="16">
    <location>
        <begin position="65"/>
        <end position="66"/>
    </location>
</feature>
<name>A0A2H8TDI5_9HEMI</name>
<dbReference type="GO" id="GO:0008295">
    <property type="term" value="P:spermidine biosynthetic process"/>
    <property type="evidence" value="ECO:0007669"/>
    <property type="project" value="UniProtKB-KW"/>
</dbReference>
<dbReference type="NCBIfam" id="TIGR00535">
    <property type="entry name" value="SAM_DCase"/>
    <property type="match status" value="1"/>
</dbReference>
<comment type="similarity">
    <text evidence="2 13">Belongs to the eukaryotic AdoMetDC family.</text>
</comment>
<gene>
    <name evidence="18" type="primary">SamDC_7</name>
</gene>
<feature type="chain" id="PRO_5042323106" description="S-adenosylmethionine decarboxylase alpha chain" evidence="17">
    <location>
        <begin position="66"/>
        <end position="335"/>
    </location>
</feature>
<dbReference type="PANTHER" id="PTHR11570:SF0">
    <property type="entry name" value="S-ADENOSYLMETHIONINE DECARBOXYLASE PROENZYME"/>
    <property type="match status" value="1"/>
</dbReference>
<comment type="pathway">
    <text evidence="1 13">Amine and polyamine biosynthesis; S-adenosylmethioninamine biosynthesis; S-adenosylmethioninamine from S-adenosyl-L-methionine: step 1/1.</text>
</comment>
<accession>A0A2H8TDI5</accession>
<dbReference type="OrthoDB" id="1068353at2759"/>
<evidence type="ECO:0000256" key="6">
    <source>
        <dbReference type="ARBA" id="ARBA00023066"/>
    </source>
</evidence>
<evidence type="ECO:0000256" key="5">
    <source>
        <dbReference type="ARBA" id="ARBA00022813"/>
    </source>
</evidence>
<dbReference type="GO" id="GO:0004014">
    <property type="term" value="F:adenosylmethionine decarboxylase activity"/>
    <property type="evidence" value="ECO:0007669"/>
    <property type="project" value="UniProtKB-EC"/>
</dbReference>
<dbReference type="InterPro" id="IPR016067">
    <property type="entry name" value="S-AdoMet_deCO2ase_core"/>
</dbReference>
<evidence type="ECO:0000256" key="14">
    <source>
        <dbReference type="PIRSR" id="PIRSR001355-1"/>
    </source>
</evidence>
<keyword evidence="9 13" id="KW-0456">Lyase</keyword>
<dbReference type="UniPathway" id="UPA00331">
    <property type="reaction ID" value="UER00451"/>
</dbReference>
<dbReference type="EC" id="4.1.1.50" evidence="13"/>
<feature type="modified residue" description="Pyruvic acid (Ser); by autocatalysis" evidence="15">
    <location>
        <position position="66"/>
    </location>
</feature>
<evidence type="ECO:0000256" key="12">
    <source>
        <dbReference type="ARBA" id="ARBA00048112"/>
    </source>
</evidence>
<evidence type="ECO:0000256" key="3">
    <source>
        <dbReference type="ARBA" id="ARBA00022691"/>
    </source>
</evidence>
<dbReference type="PIRSF" id="PIRSF001355">
    <property type="entry name" value="S-AdenosylMet_decarboxylase"/>
    <property type="match status" value="1"/>
</dbReference>
<keyword evidence="7 13" id="KW-0620">Polyamine biosynthesis</keyword>
<dbReference type="AlphaFoldDB" id="A0A2H8TDI5"/>
<dbReference type="InterPro" id="IPR048283">
    <property type="entry name" value="AdoMetDC-like"/>
</dbReference>
<feature type="active site" description="Proton acceptor; for processing activity" evidence="14">
    <location>
        <position position="231"/>
    </location>
</feature>
<evidence type="ECO:0000256" key="7">
    <source>
        <dbReference type="ARBA" id="ARBA00023115"/>
    </source>
</evidence>
<comment type="cofactor">
    <cofactor evidence="13">
        <name>pyruvate</name>
        <dbReference type="ChEBI" id="CHEBI:15361"/>
    </cofactor>
    <text evidence="13">Binds 1 pyruvoyl group covalently per subunit.</text>
</comment>
<dbReference type="SUPFAM" id="SSF56276">
    <property type="entry name" value="S-adenosylmethionine decarboxylase"/>
    <property type="match status" value="1"/>
</dbReference>
<dbReference type="GO" id="GO:0006597">
    <property type="term" value="P:spermine biosynthetic process"/>
    <property type="evidence" value="ECO:0007669"/>
    <property type="project" value="InterPro"/>
</dbReference>
<feature type="chain" id="PRO_5042323105" description="S-adenosylmethionine decarboxylase beta chain" evidence="17">
    <location>
        <begin position="1"/>
        <end position="65"/>
    </location>
</feature>
<sequence length="335" mass="38848">MATDYFFEGAEKLLEIWFGRQDGKNENGDLRKIPREKYEDLLKAACCEVISYTSNDEIDAYVLSESSMFVTKRRFILKTCGTTTPIECIKPLLLNVHEFTGFDEVEDVFYSRKNFERPELQKDTHRNFKLEIESLNIIFKGTGVARFMRSSKTNDSWYLYALHPVECFGKEKQNPDQTLEILMTNLDPHVMQIFTKDQSANASQATQDSGISELLPNMKIDDFLFEPCGYSMNGIAKEGHYMTIHITPQQEFSYVSFETNVPQSSYKELILKVLKTFQPEKCVLTMFTNEISPSKSNHKEFKYLTHLGEWQQDSNRTCSLKNHDLTVSFYSKYPS</sequence>
<evidence type="ECO:0000256" key="4">
    <source>
        <dbReference type="ARBA" id="ARBA00022793"/>
    </source>
</evidence>
<keyword evidence="8 13" id="KW-0865">Zymogen</keyword>
<keyword evidence="6 13" id="KW-0745">Spermidine biosynthesis</keyword>
<comment type="catalytic activity">
    <reaction evidence="12 13">
        <text>S-adenosyl-L-methionine + H(+) = S-adenosyl 3-(methylsulfanyl)propylamine + CO2</text>
        <dbReference type="Rhea" id="RHEA:15981"/>
        <dbReference type="ChEBI" id="CHEBI:15378"/>
        <dbReference type="ChEBI" id="CHEBI:16526"/>
        <dbReference type="ChEBI" id="CHEBI:57443"/>
        <dbReference type="ChEBI" id="CHEBI:59789"/>
        <dbReference type="EC" id="4.1.1.50"/>
    </reaction>
</comment>
<evidence type="ECO:0000256" key="11">
    <source>
        <dbReference type="ARBA" id="ARBA00023317"/>
    </source>
</evidence>
<feature type="active site" description="Schiff-base intermediate with substrate; via pyruvic acid" evidence="14">
    <location>
        <position position="66"/>
    </location>
</feature>
<feature type="active site" description="Proton donor; for catalytic activity" evidence="14">
    <location>
        <position position="80"/>
    </location>
</feature>
<evidence type="ECO:0000256" key="10">
    <source>
        <dbReference type="ARBA" id="ARBA00023270"/>
    </source>
</evidence>
<evidence type="ECO:0000256" key="13">
    <source>
        <dbReference type="PIRNR" id="PIRNR001355"/>
    </source>
</evidence>
<evidence type="ECO:0000256" key="1">
    <source>
        <dbReference type="ARBA" id="ARBA00004911"/>
    </source>
</evidence>
<evidence type="ECO:0000256" key="16">
    <source>
        <dbReference type="PIRSR" id="PIRSR001355-4"/>
    </source>
</evidence>
<proteinExistence type="inferred from homology"/>
<dbReference type="PROSITE" id="PS01336">
    <property type="entry name" value="ADOMETDC"/>
    <property type="match status" value="1"/>
</dbReference>
<evidence type="ECO:0000256" key="17">
    <source>
        <dbReference type="PIRSR" id="PIRSR001355-5"/>
    </source>
</evidence>
<evidence type="ECO:0000256" key="2">
    <source>
        <dbReference type="ARBA" id="ARBA00008466"/>
    </source>
</evidence>